<dbReference type="Gene3D" id="6.10.140.2220">
    <property type="match status" value="1"/>
</dbReference>
<keyword evidence="8" id="KW-1185">Reference proteome</keyword>
<dbReference type="OrthoDB" id="341421at2759"/>
<organism evidence="7 8">
    <name type="scientific">Blyttiomyces helicus</name>
    <dbReference type="NCBI Taxonomy" id="388810"/>
    <lineage>
        <taxon>Eukaryota</taxon>
        <taxon>Fungi</taxon>
        <taxon>Fungi incertae sedis</taxon>
        <taxon>Chytridiomycota</taxon>
        <taxon>Chytridiomycota incertae sedis</taxon>
        <taxon>Chytridiomycetes</taxon>
        <taxon>Chytridiomycetes incertae sedis</taxon>
        <taxon>Blyttiomyces</taxon>
    </lineage>
</organism>
<reference evidence="8" key="1">
    <citation type="journal article" date="2018" name="Nat. Microbiol.">
        <title>Leveraging single-cell genomics to expand the fungal tree of life.</title>
        <authorList>
            <person name="Ahrendt S.R."/>
            <person name="Quandt C.A."/>
            <person name="Ciobanu D."/>
            <person name="Clum A."/>
            <person name="Salamov A."/>
            <person name="Andreopoulos B."/>
            <person name="Cheng J.F."/>
            <person name="Woyke T."/>
            <person name="Pelin A."/>
            <person name="Henrissat B."/>
            <person name="Reynolds N.K."/>
            <person name="Benny G.L."/>
            <person name="Smith M.E."/>
            <person name="James T.Y."/>
            <person name="Grigoriev I.V."/>
        </authorList>
    </citation>
    <scope>NUCLEOTIDE SEQUENCE [LARGE SCALE GENOMIC DNA]</scope>
</reference>
<dbReference type="SUPFAM" id="SSF144232">
    <property type="entry name" value="HIT/MYND zinc finger-like"/>
    <property type="match status" value="1"/>
</dbReference>
<dbReference type="PROSITE" id="PS50865">
    <property type="entry name" value="ZF_MYND_2"/>
    <property type="match status" value="1"/>
</dbReference>
<sequence length="347" mass="37819">MGLVGGTGSAFRGSDGLKLVGRNQNRASFPNPGRVRQRGGAVPCGTTPPPTLPFKSCSQCRAVRYCTPDCQTAYWSAHKPSCAPRGGFTITRPPKRKTFHSFVHSQSAGLDTILFDHVFGCVYSLVQAVGFQREGPGVLLCELSCAVEDFCARKDPTLLMHRRIRSTYVPAVGYAALNRLRAENEPPVAELAVMVDEMECAFPGQLLVMFVVAPCRKCQAFLMMSWVKVEEGAFPAPPRWLADFDWESCGPPPIIDAAFYREKMATNDARRARGNSFLDPDDNKLVPPLGFQRSLGKGIEDLGQVAGWARGIGNHLKGIGGGGGQRGKTDGGAGKQVRREWRRTEAF</sequence>
<keyword evidence="1" id="KW-0479">Metal-binding</keyword>
<evidence type="ECO:0000313" key="8">
    <source>
        <dbReference type="Proteomes" id="UP000269721"/>
    </source>
</evidence>
<dbReference type="Proteomes" id="UP000269721">
    <property type="component" value="Unassembled WGS sequence"/>
</dbReference>
<evidence type="ECO:0000256" key="1">
    <source>
        <dbReference type="ARBA" id="ARBA00022723"/>
    </source>
</evidence>
<evidence type="ECO:0000259" key="6">
    <source>
        <dbReference type="PROSITE" id="PS50865"/>
    </source>
</evidence>
<feature type="domain" description="MYND-type" evidence="6">
    <location>
        <begin position="41"/>
        <end position="82"/>
    </location>
</feature>
<gene>
    <name evidence="7" type="ORF">BDK51DRAFT_31111</name>
</gene>
<dbReference type="EMBL" id="KZ995167">
    <property type="protein sequence ID" value="RKO91233.1"/>
    <property type="molecule type" value="Genomic_DNA"/>
</dbReference>
<evidence type="ECO:0000256" key="2">
    <source>
        <dbReference type="ARBA" id="ARBA00022771"/>
    </source>
</evidence>
<feature type="compositionally biased region" description="Basic and acidic residues" evidence="5">
    <location>
        <begin position="337"/>
        <end position="347"/>
    </location>
</feature>
<dbReference type="AlphaFoldDB" id="A0A4P9WHA9"/>
<keyword evidence="3" id="KW-0862">Zinc</keyword>
<proteinExistence type="predicted"/>
<dbReference type="GO" id="GO:0008270">
    <property type="term" value="F:zinc ion binding"/>
    <property type="evidence" value="ECO:0007669"/>
    <property type="project" value="UniProtKB-KW"/>
</dbReference>
<feature type="region of interest" description="Disordered" evidence="5">
    <location>
        <begin position="14"/>
        <end position="46"/>
    </location>
</feature>
<dbReference type="InterPro" id="IPR002893">
    <property type="entry name" value="Znf_MYND"/>
</dbReference>
<accession>A0A4P9WHA9</accession>
<keyword evidence="2 4" id="KW-0863">Zinc-finger</keyword>
<protein>
    <recommendedName>
        <fullName evidence="6">MYND-type domain-containing protein</fullName>
    </recommendedName>
</protein>
<evidence type="ECO:0000256" key="4">
    <source>
        <dbReference type="PROSITE-ProRule" id="PRU00134"/>
    </source>
</evidence>
<evidence type="ECO:0000256" key="5">
    <source>
        <dbReference type="SAM" id="MobiDB-lite"/>
    </source>
</evidence>
<dbReference type="Pfam" id="PF01753">
    <property type="entry name" value="zf-MYND"/>
    <property type="match status" value="1"/>
</dbReference>
<feature type="region of interest" description="Disordered" evidence="5">
    <location>
        <begin position="319"/>
        <end position="347"/>
    </location>
</feature>
<name>A0A4P9WHA9_9FUNG</name>
<evidence type="ECO:0000313" key="7">
    <source>
        <dbReference type="EMBL" id="RKO91233.1"/>
    </source>
</evidence>
<evidence type="ECO:0000256" key="3">
    <source>
        <dbReference type="ARBA" id="ARBA00022833"/>
    </source>
</evidence>
<feature type="compositionally biased region" description="Gly residues" evidence="5">
    <location>
        <begin position="319"/>
        <end position="334"/>
    </location>
</feature>